<dbReference type="Pfam" id="PF12698">
    <property type="entry name" value="ABC2_membrane_3"/>
    <property type="match status" value="1"/>
</dbReference>
<keyword evidence="4 5" id="KW-0472">Membrane</keyword>
<protein>
    <submittedName>
        <fullName evidence="7">Phage infection protein</fullName>
    </submittedName>
</protein>
<evidence type="ECO:0000313" key="8">
    <source>
        <dbReference type="Proteomes" id="UP000218335"/>
    </source>
</evidence>
<dbReference type="EMBL" id="MWUU01000005">
    <property type="protein sequence ID" value="PCF55871.1"/>
    <property type="molecule type" value="Genomic_DNA"/>
</dbReference>
<evidence type="ECO:0000259" key="6">
    <source>
        <dbReference type="Pfam" id="PF12698"/>
    </source>
</evidence>
<name>A0A2A4GXK1_9STAP</name>
<sequence length="425" mass="47611">MNILKSKLFWMVPVVAIIILLIFSVAFYPAFNPKPKNIPIAVVNADKGIKIQDKEVNIGKNLESKLMKSDSDTVKWIKVDHEADLKQGMQNKDYFGAIVIEKDFSEHAMSHTQSVVGNFKKQEMEEKVKSGEIPLEVAQQMAQKSGAQNVKPQQATFKTIVNEGAGTQISQMVSQILNGMSHQVNQNITTQSLKTLEDQNVTVKASDIQGLTQPVKAEQQKMNKVGDHQAGGNGPFLMFMPIWMGSIVISVLLFFAFRTSNNISIRHRLTTALGQVVMTAVTAFIGAFSFVYFMQGVLDFNFNDANATATFIALAIMGFVGLILGTMTWLGMKSVPIFFLLMFFSMQMVTLPKQMLPEFYQKYMVDWNPLVHYADMLRSILYLNEGIELNSTMWMLIGFMIFGIVSTMMAAIVRRHSTKRAEIPA</sequence>
<dbReference type="AlphaFoldDB" id="A0A2A4GXK1"/>
<keyword evidence="2 5" id="KW-0812">Transmembrane</keyword>
<feature type="transmembrane region" description="Helical" evidence="5">
    <location>
        <begin position="9"/>
        <end position="31"/>
    </location>
</feature>
<feature type="transmembrane region" description="Helical" evidence="5">
    <location>
        <begin position="236"/>
        <end position="257"/>
    </location>
</feature>
<feature type="transmembrane region" description="Helical" evidence="5">
    <location>
        <begin position="393"/>
        <end position="413"/>
    </location>
</feature>
<evidence type="ECO:0000256" key="5">
    <source>
        <dbReference type="SAM" id="Phobius"/>
    </source>
</evidence>
<comment type="subcellular location">
    <subcellularLocation>
        <location evidence="1">Membrane</location>
        <topology evidence="1">Multi-pass membrane protein</topology>
    </subcellularLocation>
</comment>
<dbReference type="InterPro" id="IPR051328">
    <property type="entry name" value="T7SS_ABC-Transporter"/>
</dbReference>
<dbReference type="RefSeq" id="WP_096591214.1">
    <property type="nucleotide sequence ID" value="NZ_MWUU01000005.1"/>
</dbReference>
<dbReference type="GO" id="GO:0140359">
    <property type="term" value="F:ABC-type transporter activity"/>
    <property type="evidence" value="ECO:0007669"/>
    <property type="project" value="InterPro"/>
</dbReference>
<evidence type="ECO:0000256" key="4">
    <source>
        <dbReference type="ARBA" id="ARBA00023136"/>
    </source>
</evidence>
<evidence type="ECO:0000313" key="7">
    <source>
        <dbReference type="EMBL" id="PCF55871.1"/>
    </source>
</evidence>
<dbReference type="PANTHER" id="PTHR43077:SF10">
    <property type="entry name" value="TRANSPORT PERMEASE PROTEIN"/>
    <property type="match status" value="1"/>
</dbReference>
<dbReference type="Proteomes" id="UP000218335">
    <property type="component" value="Unassembled WGS sequence"/>
</dbReference>
<dbReference type="GO" id="GO:0016020">
    <property type="term" value="C:membrane"/>
    <property type="evidence" value="ECO:0007669"/>
    <property type="project" value="UniProtKB-SubCell"/>
</dbReference>
<keyword evidence="3 5" id="KW-1133">Transmembrane helix</keyword>
<comment type="caution">
    <text evidence="7">The sequence shown here is derived from an EMBL/GenBank/DDBJ whole genome shotgun (WGS) entry which is preliminary data.</text>
</comment>
<feature type="transmembrane region" description="Helical" evidence="5">
    <location>
        <begin position="305"/>
        <end position="325"/>
    </location>
</feature>
<evidence type="ECO:0000256" key="1">
    <source>
        <dbReference type="ARBA" id="ARBA00004141"/>
    </source>
</evidence>
<gene>
    <name evidence="7" type="ORF">B5C08_05255</name>
</gene>
<dbReference type="PANTHER" id="PTHR43077">
    <property type="entry name" value="TRANSPORT PERMEASE YVFS-RELATED"/>
    <property type="match status" value="1"/>
</dbReference>
<feature type="transmembrane region" description="Helical" evidence="5">
    <location>
        <begin position="269"/>
        <end position="293"/>
    </location>
</feature>
<proteinExistence type="predicted"/>
<organism evidence="7 8">
    <name type="scientific">Staphylococcus delphini</name>
    <dbReference type="NCBI Taxonomy" id="53344"/>
    <lineage>
        <taxon>Bacteria</taxon>
        <taxon>Bacillati</taxon>
        <taxon>Bacillota</taxon>
        <taxon>Bacilli</taxon>
        <taxon>Bacillales</taxon>
        <taxon>Staphylococcaceae</taxon>
        <taxon>Staphylococcus</taxon>
        <taxon>Staphylococcus intermedius group</taxon>
    </lineage>
</organism>
<feature type="domain" description="ABC-2 type transporter transmembrane" evidence="6">
    <location>
        <begin position="8"/>
        <end position="404"/>
    </location>
</feature>
<dbReference type="InterPro" id="IPR013525">
    <property type="entry name" value="ABC2_TM"/>
</dbReference>
<evidence type="ECO:0000256" key="3">
    <source>
        <dbReference type="ARBA" id="ARBA00022989"/>
    </source>
</evidence>
<reference evidence="7 8" key="1">
    <citation type="journal article" date="2017" name="PLoS ONE">
        <title>Development of a real-time PCR for detection of Staphylococcus pseudintermedius using a novel automated comparison of whole-genome sequences.</title>
        <authorList>
            <person name="Verstappen K.M."/>
            <person name="Huijbregts L."/>
            <person name="Spaninks M."/>
            <person name="Wagenaar J.A."/>
            <person name="Fluit A.C."/>
            <person name="Duim B."/>
        </authorList>
    </citation>
    <scope>NUCLEOTIDE SEQUENCE [LARGE SCALE GENOMIC DNA]</scope>
    <source>
        <strain evidence="7 8">215070706401-1</strain>
    </source>
</reference>
<dbReference type="Gene3D" id="3.40.1710.10">
    <property type="entry name" value="abc type-2 transporter like domain"/>
    <property type="match status" value="1"/>
</dbReference>
<evidence type="ECO:0000256" key="2">
    <source>
        <dbReference type="ARBA" id="ARBA00022692"/>
    </source>
</evidence>
<accession>A0A2A4GXK1</accession>
<feature type="transmembrane region" description="Helical" evidence="5">
    <location>
        <begin position="337"/>
        <end position="356"/>
    </location>
</feature>